<protein>
    <recommendedName>
        <fullName evidence="1">Hedgehog/Intein (Hint) domain-containing protein</fullName>
    </recommendedName>
</protein>
<comment type="caution">
    <text evidence="2">The sequence shown here is derived from an EMBL/GenBank/DDBJ whole genome shotgun (WGS) entry which is preliminary data.</text>
</comment>
<dbReference type="SUPFAM" id="SSF51294">
    <property type="entry name" value="Hedgehog/intein (Hint) domain"/>
    <property type="match status" value="1"/>
</dbReference>
<dbReference type="PATRIC" id="fig|178900.6.peg.941"/>
<dbReference type="InterPro" id="IPR028992">
    <property type="entry name" value="Hedgehog/Intein_dom"/>
</dbReference>
<dbReference type="Proteomes" id="UP000075312">
    <property type="component" value="Unassembled WGS sequence"/>
</dbReference>
<dbReference type="InterPro" id="IPR036844">
    <property type="entry name" value="Hint_dom_sf"/>
</dbReference>
<proteinExistence type="predicted"/>
<evidence type="ECO:0000313" key="2">
    <source>
        <dbReference type="EMBL" id="KXV71773.1"/>
    </source>
</evidence>
<evidence type="ECO:0000313" key="3">
    <source>
        <dbReference type="Proteomes" id="UP000075312"/>
    </source>
</evidence>
<name>A0A149UVD7_9PROT</name>
<gene>
    <name evidence="2" type="ORF">AD952_07595</name>
</gene>
<organism evidence="2 3">
    <name type="scientific">Acetobacter cerevisiae</name>
    <dbReference type="NCBI Taxonomy" id="178900"/>
    <lineage>
        <taxon>Bacteria</taxon>
        <taxon>Pseudomonadati</taxon>
        <taxon>Pseudomonadota</taxon>
        <taxon>Alphaproteobacteria</taxon>
        <taxon>Acetobacterales</taxon>
        <taxon>Acetobacteraceae</taxon>
        <taxon>Acetobacter</taxon>
    </lineage>
</organism>
<reference evidence="2 3" key="1">
    <citation type="submission" date="2015-06" db="EMBL/GenBank/DDBJ databases">
        <title>Improved classification and identification of acetic acid bacteria using matrix-assisted laser desorption/ionization time-of-flight mass spectrometry; Gluconobacter nephelii and Gluconobacter uchimurae are later heterotypic synonyms of Gluconobacter japonicus and Gluconobacter oxydans, respectively.</title>
        <authorList>
            <person name="Li L."/>
            <person name="Cleenwerck I."/>
            <person name="De Vuyst L."/>
            <person name="Vandamme P."/>
        </authorList>
    </citation>
    <scope>NUCLEOTIDE SEQUENCE [LARGE SCALE GENOMIC DNA]</scope>
    <source>
        <strain evidence="2 3">LMG 1608</strain>
    </source>
</reference>
<dbReference type="Pfam" id="PF13403">
    <property type="entry name" value="Hint_2"/>
    <property type="match status" value="1"/>
</dbReference>
<feature type="domain" description="Hedgehog/Intein (Hint)" evidence="1">
    <location>
        <begin position="543"/>
        <end position="682"/>
    </location>
</feature>
<dbReference type="AlphaFoldDB" id="A0A149UVD7"/>
<sequence length="905" mass="93637">MRDNQTCYRTLLQPVRTPDVSSNTVTLNSDQTYSNTNTLSTSKTTVSVDLDSVETLDIENSGTLQSTGKRGIDATASGTAATVSGANLTINNTGTIEGSDDGVRIDADMPSATIALTNSGTIESTTDGQAIDFDSLATASTITITNTATGVIKSTDADAVRPGENAVINNAGEIYADGANGATKNDGIDFQDHSGTVNNSGTISAARHGITSSTDVVVVNEAGGEITGRDGSGVGSDGTGTVTNYGTITGAYDGSGTGDGDGVDIDGYSVIDNYGTIQGTGAGGNGSDGYPNTSEGLALGGGSITNHAGATISGAQNGILIDNSSQGYAPYATTLVNDGIIQGLDGYGIHINDDKDDAITNSGTISGTTDAILFGDGNDTLNIQTGSVITGTVDGGGGTNTVNLSGSGTFDGAQNFQTMTVAGAWTLSGNQSYQNITITSGASLVLDGAAPSTETITFSDNTGKLTLQSPSTFAATLANFTIGNTLDLSSLTGDGTATLSVFGNTATVTDGQTSYTLTFSSSDLSHLTLDKTDDATVQLEAVICFLPGALIEAEGALKRVEDLRIGDEVMTYDKGHAELREIIWVGKRPVTVQPGLPPDHAGCPVRILKNAFADNVPFEDLLVTPEHCFYFDGCFVPVRMLVNGASILYDTTISQYDCFHIETAQHAVIRANGALTESYLDTGNRRSFTQPGPLTCFPSAPKTWAQDSAATLTVARQDVEPLFNTFRARAQPLGLLASTLPHQTTQDANLHLRTSTGTHLRPLRTEKGRSIFLLPPNVTEVSLISRASRPSDSIGPFVDDRRTLGVLVGNVTCVQAGTPHTLTTHLTDSTLSGWHAPENAAGRHAPQNAASRWTNGCATLPLAPVTSTESRLLIVEVLATGPYLLESDETEANGAASLPQETACA</sequence>
<dbReference type="EMBL" id="LHZY01000016">
    <property type="protein sequence ID" value="KXV71773.1"/>
    <property type="molecule type" value="Genomic_DNA"/>
</dbReference>
<dbReference type="Gene3D" id="2.170.16.10">
    <property type="entry name" value="Hedgehog/Intein (Hint) domain"/>
    <property type="match status" value="1"/>
</dbReference>
<accession>A0A149UVD7</accession>
<evidence type="ECO:0000259" key="1">
    <source>
        <dbReference type="Pfam" id="PF13403"/>
    </source>
</evidence>